<feature type="region of interest" description="Disordered" evidence="1">
    <location>
        <begin position="69"/>
        <end position="95"/>
    </location>
</feature>
<keyword evidence="2" id="KW-0255">Endonuclease</keyword>
<sequence>MTRRRAYTVCTVPGCPEYTTGGRCENHRREAEQRRGSARARGYDRTHEREFRAAVLARNPLCVLCRAEQARRPSPAEPPRAGRGQLAASRDPNDPTCGRGLCPSCHSAETSRHQPDGWSNR</sequence>
<feature type="compositionally biased region" description="Basic and acidic residues" evidence="1">
    <location>
        <begin position="24"/>
        <end position="47"/>
    </location>
</feature>
<evidence type="ECO:0000313" key="3">
    <source>
        <dbReference type="Proteomes" id="UP001500305"/>
    </source>
</evidence>
<reference evidence="2 3" key="1">
    <citation type="journal article" date="2019" name="Int. J. Syst. Evol. Microbiol.">
        <title>The Global Catalogue of Microorganisms (GCM) 10K type strain sequencing project: providing services to taxonomists for standard genome sequencing and annotation.</title>
        <authorList>
            <consortium name="The Broad Institute Genomics Platform"/>
            <consortium name="The Broad Institute Genome Sequencing Center for Infectious Disease"/>
            <person name="Wu L."/>
            <person name="Ma J."/>
        </authorList>
    </citation>
    <scope>NUCLEOTIDE SEQUENCE [LARGE SCALE GENOMIC DNA]</scope>
    <source>
        <strain evidence="2 3">JCM 7356</strain>
    </source>
</reference>
<dbReference type="GO" id="GO:0004519">
    <property type="term" value="F:endonuclease activity"/>
    <property type="evidence" value="ECO:0007669"/>
    <property type="project" value="UniProtKB-KW"/>
</dbReference>
<name>A0ABN3DCD1_9ACTN</name>
<keyword evidence="2" id="KW-0378">Hydrolase</keyword>
<dbReference type="Proteomes" id="UP001500305">
    <property type="component" value="Unassembled WGS sequence"/>
</dbReference>
<protein>
    <submittedName>
        <fullName evidence="2">HNH endonuclease</fullName>
    </submittedName>
</protein>
<dbReference type="EMBL" id="BAAATR010000001">
    <property type="protein sequence ID" value="GAA2227263.1"/>
    <property type="molecule type" value="Genomic_DNA"/>
</dbReference>
<accession>A0ABN3DCD1</accession>
<keyword evidence="2" id="KW-0540">Nuclease</keyword>
<comment type="caution">
    <text evidence="2">The sequence shown here is derived from an EMBL/GenBank/DDBJ whole genome shotgun (WGS) entry which is preliminary data.</text>
</comment>
<proteinExistence type="predicted"/>
<evidence type="ECO:0000256" key="1">
    <source>
        <dbReference type="SAM" id="MobiDB-lite"/>
    </source>
</evidence>
<feature type="region of interest" description="Disordered" evidence="1">
    <location>
        <begin position="22"/>
        <end position="47"/>
    </location>
</feature>
<organism evidence="2 3">
    <name type="scientific">Kitasatospora cystarginea</name>
    <dbReference type="NCBI Taxonomy" id="58350"/>
    <lineage>
        <taxon>Bacteria</taxon>
        <taxon>Bacillati</taxon>
        <taxon>Actinomycetota</taxon>
        <taxon>Actinomycetes</taxon>
        <taxon>Kitasatosporales</taxon>
        <taxon>Streptomycetaceae</taxon>
        <taxon>Kitasatospora</taxon>
    </lineage>
</organism>
<evidence type="ECO:0000313" key="2">
    <source>
        <dbReference type="EMBL" id="GAA2227263.1"/>
    </source>
</evidence>
<keyword evidence="3" id="KW-1185">Reference proteome</keyword>
<gene>
    <name evidence="2" type="ORF">GCM10010430_03290</name>
</gene>